<keyword evidence="3" id="KW-1185">Reference proteome</keyword>
<reference evidence="2" key="1">
    <citation type="submission" date="2016-03" db="EMBL/GenBank/DDBJ databases">
        <title>Mechanisms controlling the formation of the plant cell surface in tip-growing cells are functionally conserved among land plants.</title>
        <authorList>
            <person name="Honkanen S."/>
            <person name="Jones V.A."/>
            <person name="Morieri G."/>
            <person name="Champion C."/>
            <person name="Hetherington A.J."/>
            <person name="Kelly S."/>
            <person name="Saint-Marcoux D."/>
            <person name="Proust H."/>
            <person name="Prescott H."/>
            <person name="Dolan L."/>
        </authorList>
    </citation>
    <scope>NUCLEOTIDE SEQUENCE [LARGE SCALE GENOMIC DNA]</scope>
    <source>
        <tissue evidence="2">Whole gametophyte</tissue>
    </source>
</reference>
<gene>
    <name evidence="2" type="ORF">AXG93_154s1650</name>
</gene>
<dbReference type="Proteomes" id="UP000077202">
    <property type="component" value="Unassembled WGS sequence"/>
</dbReference>
<evidence type="ECO:0000256" key="1">
    <source>
        <dbReference type="SAM" id="MobiDB-lite"/>
    </source>
</evidence>
<comment type="caution">
    <text evidence="2">The sequence shown here is derived from an EMBL/GenBank/DDBJ whole genome shotgun (WGS) entry which is preliminary data.</text>
</comment>
<feature type="region of interest" description="Disordered" evidence="1">
    <location>
        <begin position="77"/>
        <end position="106"/>
    </location>
</feature>
<dbReference type="EMBL" id="LVLJ01003591">
    <property type="protein sequence ID" value="OAE20691.1"/>
    <property type="molecule type" value="Genomic_DNA"/>
</dbReference>
<accession>A0A176VK49</accession>
<organism evidence="2 3">
    <name type="scientific">Marchantia polymorpha subsp. ruderalis</name>
    <dbReference type="NCBI Taxonomy" id="1480154"/>
    <lineage>
        <taxon>Eukaryota</taxon>
        <taxon>Viridiplantae</taxon>
        <taxon>Streptophyta</taxon>
        <taxon>Embryophyta</taxon>
        <taxon>Marchantiophyta</taxon>
        <taxon>Marchantiopsida</taxon>
        <taxon>Marchantiidae</taxon>
        <taxon>Marchantiales</taxon>
        <taxon>Marchantiaceae</taxon>
        <taxon>Marchantia</taxon>
    </lineage>
</organism>
<protein>
    <submittedName>
        <fullName evidence="2">Uncharacterized protein</fullName>
    </submittedName>
</protein>
<feature type="compositionally biased region" description="Basic and acidic residues" evidence="1">
    <location>
        <begin position="79"/>
        <end position="93"/>
    </location>
</feature>
<evidence type="ECO:0000313" key="2">
    <source>
        <dbReference type="EMBL" id="OAE20691.1"/>
    </source>
</evidence>
<evidence type="ECO:0000313" key="3">
    <source>
        <dbReference type="Proteomes" id="UP000077202"/>
    </source>
</evidence>
<dbReference type="AlphaFoldDB" id="A0A176VK49"/>
<proteinExistence type="predicted"/>
<sequence length="181" mass="20781">MQSDGEALTEACKRVCDIRHGLRCWARLDPRGNHNHKANSIVVVAIAWPWEYCRAGRDPLFTELELLTGSSTGSAVAADQDKEIERRQEERRRASALRAQKRKEISARRPKPQFLGYLKRRLGEEVDPANWTPHWRGFLAGESDAWWKAVSEDTPHLRFITYHADMVVGCPTKDNRVPFCQ</sequence>
<name>A0A176VK49_MARPO</name>